<dbReference type="GO" id="GO:0003677">
    <property type="term" value="F:DNA binding"/>
    <property type="evidence" value="ECO:0007669"/>
    <property type="project" value="UniProtKB-KW"/>
</dbReference>
<organism evidence="14">
    <name type="scientific">Anthurium amnicola</name>
    <dbReference type="NCBI Taxonomy" id="1678845"/>
    <lineage>
        <taxon>Eukaryota</taxon>
        <taxon>Viridiplantae</taxon>
        <taxon>Streptophyta</taxon>
        <taxon>Embryophyta</taxon>
        <taxon>Tracheophyta</taxon>
        <taxon>Spermatophyta</taxon>
        <taxon>Magnoliopsida</taxon>
        <taxon>Liliopsida</taxon>
        <taxon>Araceae</taxon>
        <taxon>Pothoideae</taxon>
        <taxon>Potheae</taxon>
        <taxon>Anthurium</taxon>
    </lineage>
</organism>
<evidence type="ECO:0000256" key="4">
    <source>
        <dbReference type="ARBA" id="ARBA00023015"/>
    </source>
</evidence>
<comment type="subcellular location">
    <subcellularLocation>
        <location evidence="1">Nucleus</location>
    </subcellularLocation>
</comment>
<dbReference type="PROSITE" id="PS50217">
    <property type="entry name" value="BZIP"/>
    <property type="match status" value="1"/>
</dbReference>
<evidence type="ECO:0000256" key="6">
    <source>
        <dbReference type="ARBA" id="ARBA00023159"/>
    </source>
</evidence>
<reference evidence="14" key="1">
    <citation type="submission" date="2015-07" db="EMBL/GenBank/DDBJ databases">
        <title>Transcriptome Assembly of Anthurium amnicola.</title>
        <authorList>
            <person name="Suzuki J."/>
        </authorList>
    </citation>
    <scope>NUCLEOTIDE SEQUENCE</scope>
</reference>
<dbReference type="GO" id="GO:0000981">
    <property type="term" value="F:DNA-binding transcription factor activity, RNA polymerase II-specific"/>
    <property type="evidence" value="ECO:0007669"/>
    <property type="project" value="InterPro"/>
</dbReference>
<accession>A0A1D1Z7S2</accession>
<dbReference type="InterPro" id="IPR046347">
    <property type="entry name" value="bZIP_sf"/>
</dbReference>
<evidence type="ECO:0000256" key="5">
    <source>
        <dbReference type="ARBA" id="ARBA00023125"/>
    </source>
</evidence>
<feature type="compositionally biased region" description="Low complexity" evidence="12">
    <location>
        <begin position="7"/>
        <end position="19"/>
    </location>
</feature>
<keyword evidence="7" id="KW-0804">Transcription</keyword>
<evidence type="ECO:0000256" key="7">
    <source>
        <dbReference type="ARBA" id="ARBA00023163"/>
    </source>
</evidence>
<dbReference type="GO" id="GO:0005634">
    <property type="term" value="C:nucleus"/>
    <property type="evidence" value="ECO:0007669"/>
    <property type="project" value="UniProtKB-SubCell"/>
</dbReference>
<dbReference type="PANTHER" id="PTHR46714">
    <property type="entry name" value="TRANSCRIPTIONAL ACTIVATOR HAC1"/>
    <property type="match status" value="1"/>
</dbReference>
<evidence type="ECO:0000256" key="12">
    <source>
        <dbReference type="SAM" id="MobiDB-lite"/>
    </source>
</evidence>
<proteinExistence type="inferred from homology"/>
<dbReference type="Pfam" id="PF00170">
    <property type="entry name" value="bZIP_1"/>
    <property type="match status" value="1"/>
</dbReference>
<dbReference type="GO" id="GO:0010218">
    <property type="term" value="P:response to far red light"/>
    <property type="evidence" value="ECO:0007669"/>
    <property type="project" value="TreeGrafter"/>
</dbReference>
<dbReference type="GO" id="GO:0045944">
    <property type="term" value="P:positive regulation of transcription by RNA polymerase II"/>
    <property type="evidence" value="ECO:0007669"/>
    <property type="project" value="InterPro"/>
</dbReference>
<feature type="domain" description="BZIP" evidence="13">
    <location>
        <begin position="85"/>
        <end position="148"/>
    </location>
</feature>
<feature type="coiled-coil region" evidence="11">
    <location>
        <begin position="103"/>
        <end position="144"/>
    </location>
</feature>
<keyword evidence="10" id="KW-0607">Phytochrome signaling pathway</keyword>
<dbReference type="EMBL" id="GDJX01005001">
    <property type="protein sequence ID" value="JAT62935.1"/>
    <property type="molecule type" value="Transcribed_RNA"/>
</dbReference>
<dbReference type="GO" id="GO:0010099">
    <property type="term" value="P:regulation of photomorphogenesis"/>
    <property type="evidence" value="ECO:0007669"/>
    <property type="project" value="TreeGrafter"/>
</dbReference>
<keyword evidence="11" id="KW-0175">Coiled coil</keyword>
<dbReference type="CDD" id="cd14704">
    <property type="entry name" value="bZIP_HY5-like"/>
    <property type="match status" value="1"/>
</dbReference>
<dbReference type="SMART" id="SM00338">
    <property type="entry name" value="BRLZ"/>
    <property type="match status" value="1"/>
</dbReference>
<protein>
    <recommendedName>
        <fullName evidence="9">Transcription factor HY5</fullName>
    </recommendedName>
</protein>
<keyword evidence="6" id="KW-0010">Activator</keyword>
<feature type="compositionally biased region" description="Polar residues" evidence="12">
    <location>
        <begin position="48"/>
        <end position="60"/>
    </location>
</feature>
<dbReference type="FunFam" id="1.20.5.490:FF:000004">
    <property type="entry name" value="Transcription factor HY5"/>
    <property type="match status" value="1"/>
</dbReference>
<keyword evidence="3" id="KW-0832">Ubl conjugation</keyword>
<evidence type="ECO:0000256" key="8">
    <source>
        <dbReference type="ARBA" id="ARBA00023242"/>
    </source>
</evidence>
<evidence type="ECO:0000256" key="9">
    <source>
        <dbReference type="ARBA" id="ARBA00070194"/>
    </source>
</evidence>
<evidence type="ECO:0000259" key="13">
    <source>
        <dbReference type="PROSITE" id="PS50217"/>
    </source>
</evidence>
<evidence type="ECO:0000256" key="1">
    <source>
        <dbReference type="ARBA" id="ARBA00004123"/>
    </source>
</evidence>
<dbReference type="PROSITE" id="PS00036">
    <property type="entry name" value="BZIP_BASIC"/>
    <property type="match status" value="1"/>
</dbReference>
<evidence type="ECO:0000256" key="3">
    <source>
        <dbReference type="ARBA" id="ARBA00022843"/>
    </source>
</evidence>
<sequence>MQEQATSSLPSSSERSSSSAAHQLKEGAESDDEIRRVPDFGGEHPLGASTSGREVSSSALTDRIQGGSIDAGQQRKRGRDPADKEHKRLKRLLRNRVSAQQARERKKAYLNDLEVKVKDLEKRNSELEERLSTLQKENQMLRQVSRSIHACPPWMMISCSVILPFVPYFARCDDVFFLG</sequence>
<gene>
    <name evidence="14" type="primary">HY5_2</name>
    <name evidence="14" type="ORF">g.120841</name>
</gene>
<dbReference type="SUPFAM" id="SSF57959">
    <property type="entry name" value="Leucine zipper domain"/>
    <property type="match status" value="1"/>
</dbReference>
<dbReference type="InterPro" id="IPR044280">
    <property type="entry name" value="Hac1/HY5"/>
</dbReference>
<keyword evidence="5" id="KW-0238">DNA-binding</keyword>
<dbReference type="GO" id="GO:0010114">
    <property type="term" value="P:response to red light"/>
    <property type="evidence" value="ECO:0007669"/>
    <property type="project" value="TreeGrafter"/>
</dbReference>
<evidence type="ECO:0000313" key="14">
    <source>
        <dbReference type="EMBL" id="JAT62935.1"/>
    </source>
</evidence>
<dbReference type="Gene3D" id="1.20.5.490">
    <property type="entry name" value="Single helix bin"/>
    <property type="match status" value="1"/>
</dbReference>
<name>A0A1D1Z7S2_9ARAE</name>
<evidence type="ECO:0000256" key="10">
    <source>
        <dbReference type="ARBA" id="ARBA00084091"/>
    </source>
</evidence>
<dbReference type="AlphaFoldDB" id="A0A1D1Z7S2"/>
<dbReference type="GO" id="GO:0009585">
    <property type="term" value="P:red, far-red light phototransduction"/>
    <property type="evidence" value="ECO:0007669"/>
    <property type="project" value="UniProtKB-KW"/>
</dbReference>
<evidence type="ECO:0000256" key="2">
    <source>
        <dbReference type="ARBA" id="ARBA00007163"/>
    </source>
</evidence>
<comment type="similarity">
    <text evidence="2">Belongs to the bZIP family.</text>
</comment>
<evidence type="ECO:0000256" key="11">
    <source>
        <dbReference type="SAM" id="Coils"/>
    </source>
</evidence>
<dbReference type="PRINTS" id="PR00041">
    <property type="entry name" value="LEUZIPPRCREB"/>
</dbReference>
<dbReference type="PANTHER" id="PTHR46714:SF6">
    <property type="entry name" value="TRANSCRIPTIONAL ACTIVATOR HAC1"/>
    <property type="match status" value="1"/>
</dbReference>
<feature type="region of interest" description="Disordered" evidence="12">
    <location>
        <begin position="1"/>
        <end position="91"/>
    </location>
</feature>
<feature type="compositionally biased region" description="Basic and acidic residues" evidence="12">
    <location>
        <begin position="23"/>
        <end position="42"/>
    </location>
</feature>
<keyword evidence="4" id="KW-0805">Transcription regulation</keyword>
<keyword evidence="8" id="KW-0539">Nucleus</keyword>
<dbReference type="InterPro" id="IPR004827">
    <property type="entry name" value="bZIP"/>
</dbReference>